<dbReference type="Ensembl" id="ENSOGAT00000005333.2">
    <property type="protein sequence ID" value="ENSOGAP00000004769.2"/>
    <property type="gene ID" value="ENSOGAG00000005332.2"/>
</dbReference>
<feature type="compositionally biased region" description="Basic and acidic residues" evidence="1">
    <location>
        <begin position="110"/>
        <end position="122"/>
    </location>
</feature>
<dbReference type="EMBL" id="AAQR03146176">
    <property type="status" value="NOT_ANNOTATED_CDS"/>
    <property type="molecule type" value="Genomic_DNA"/>
</dbReference>
<feature type="region of interest" description="Disordered" evidence="1">
    <location>
        <begin position="232"/>
        <end position="292"/>
    </location>
</feature>
<evidence type="ECO:0000256" key="1">
    <source>
        <dbReference type="SAM" id="MobiDB-lite"/>
    </source>
</evidence>
<keyword evidence="3" id="KW-1185">Reference proteome</keyword>
<reference evidence="2" key="3">
    <citation type="submission" date="2025-09" db="UniProtKB">
        <authorList>
            <consortium name="Ensembl"/>
        </authorList>
    </citation>
    <scope>IDENTIFICATION</scope>
</reference>
<feature type="region of interest" description="Disordered" evidence="1">
    <location>
        <begin position="83"/>
        <end position="166"/>
    </location>
</feature>
<dbReference type="HOGENOM" id="CLU_776036_0_0_1"/>
<dbReference type="AlphaFoldDB" id="H0WRU4"/>
<feature type="compositionally biased region" description="Polar residues" evidence="1">
    <location>
        <begin position="323"/>
        <end position="342"/>
    </location>
</feature>
<dbReference type="PANTHER" id="PTHR33772">
    <property type="entry name" value="THYMUS, BRAIN AND TESTES-ASSOCIATED"/>
    <property type="match status" value="1"/>
</dbReference>
<dbReference type="Proteomes" id="UP000005225">
    <property type="component" value="Unassembled WGS sequence"/>
</dbReference>
<proteinExistence type="predicted"/>
<evidence type="ECO:0000313" key="3">
    <source>
        <dbReference type="Proteomes" id="UP000005225"/>
    </source>
</evidence>
<dbReference type="eggNOG" id="ENOG502SU2P">
    <property type="taxonomic scope" value="Eukaryota"/>
</dbReference>
<accession>H0WRU4</accession>
<dbReference type="PANTHER" id="PTHR33772:SF2">
    <property type="entry name" value="RIKEN CDNA 4930579F01 GENE"/>
    <property type="match status" value="1"/>
</dbReference>
<dbReference type="InParanoid" id="H0WRU4"/>
<evidence type="ECO:0000313" key="2">
    <source>
        <dbReference type="Ensembl" id="ENSOGAP00000004769.2"/>
    </source>
</evidence>
<name>H0WRU4_OTOGA</name>
<dbReference type="FunCoup" id="H0WRU4">
    <property type="interactions" value="2"/>
</dbReference>
<dbReference type="EMBL" id="AAQR03146173">
    <property type="status" value="NOT_ANNOTATED_CDS"/>
    <property type="molecule type" value="Genomic_DNA"/>
</dbReference>
<sequence length="358" mass="39500">MNFKSSTSVPQFEVKGSHIMARNRTSFLVRHTPHPRRVCHIKGLNNTPICTVNDDENMLRALHSGDQLSHAEEGKIPCAKCSCPPSAPDSQSSGRGVSPTSTVIKTLPRPHSEPSRKMKECFKTSNENPLVIKKEEMKGKKLPSAPKTSSTAGSGSSERMTSKNDIKANTVSIPNYLDQEIKILAKLCDILHTDSLGEVLQWLLHASTKDSEKEWVSALIHSELAEINMLTRRRTTSKEPAGETEKPPTVTPPPNSPEKSVVLTKAKEDQVTRVSSQGSEGNKEVPKEAEHKHPLFIRRNKMKMPITEYFSKPKSDLSLVSPRPTSQNSGSAKPMTASTTHGYNLCSPKAVYPSTYQR</sequence>
<dbReference type="OMA" id="TKPMSAR"/>
<feature type="compositionally biased region" description="Polar residues" evidence="1">
    <location>
        <begin position="89"/>
        <end position="104"/>
    </location>
</feature>
<feature type="region of interest" description="Disordered" evidence="1">
    <location>
        <begin position="313"/>
        <end position="345"/>
    </location>
</feature>
<feature type="compositionally biased region" description="Polar residues" evidence="1">
    <location>
        <begin position="146"/>
        <end position="159"/>
    </location>
</feature>
<dbReference type="InterPro" id="IPR037394">
    <property type="entry name" value="TBATA-like"/>
</dbReference>
<dbReference type="EMBL" id="AAQR03146174">
    <property type="status" value="NOT_ANNOTATED_CDS"/>
    <property type="molecule type" value="Genomic_DNA"/>
</dbReference>
<reference evidence="2" key="2">
    <citation type="submission" date="2025-08" db="UniProtKB">
        <authorList>
            <consortium name="Ensembl"/>
        </authorList>
    </citation>
    <scope>IDENTIFICATION</scope>
</reference>
<feature type="compositionally biased region" description="Basic and acidic residues" evidence="1">
    <location>
        <begin position="281"/>
        <end position="292"/>
    </location>
</feature>
<protein>
    <submittedName>
        <fullName evidence="2">Chromosome 4 open reading frame 17</fullName>
    </submittedName>
</protein>
<dbReference type="GeneTree" id="ENSGT00510000048844"/>
<organism evidence="2 3">
    <name type="scientific">Otolemur garnettii</name>
    <name type="common">Small-eared galago</name>
    <name type="synonym">Garnett's greater bushbaby</name>
    <dbReference type="NCBI Taxonomy" id="30611"/>
    <lineage>
        <taxon>Eukaryota</taxon>
        <taxon>Metazoa</taxon>
        <taxon>Chordata</taxon>
        <taxon>Craniata</taxon>
        <taxon>Vertebrata</taxon>
        <taxon>Euteleostomi</taxon>
        <taxon>Mammalia</taxon>
        <taxon>Eutheria</taxon>
        <taxon>Euarchontoglires</taxon>
        <taxon>Primates</taxon>
        <taxon>Strepsirrhini</taxon>
        <taxon>Lorisiformes</taxon>
        <taxon>Galagidae</taxon>
        <taxon>Otolemur</taxon>
    </lineage>
</organism>
<reference evidence="3" key="1">
    <citation type="submission" date="2011-03" db="EMBL/GenBank/DDBJ databases">
        <title>Version 3 of the genome sequence of Otolemur garnettii (Bushbaby).</title>
        <authorList>
            <consortium name="The Broad Institute Genome Sequencing Platform"/>
            <person name="Di Palma F."/>
            <person name="Johnson J."/>
            <person name="Lander E.S."/>
            <person name="Lindblad-Toh K."/>
            <person name="Jaffe D.B."/>
            <person name="Gnerre S."/>
            <person name="MacCallum I."/>
            <person name="Przybylski D."/>
            <person name="Ribeiro F.J."/>
            <person name="Burton J.N."/>
            <person name="Walker B.J."/>
            <person name="Sharpe T."/>
            <person name="Hall G."/>
        </authorList>
    </citation>
    <scope>NUCLEOTIDE SEQUENCE [LARGE SCALE GENOMIC DNA]</scope>
</reference>
<dbReference type="Pfam" id="PF15256">
    <property type="entry name" value="SPATIAL"/>
    <property type="match status" value="1"/>
</dbReference>
<feature type="compositionally biased region" description="Basic and acidic residues" evidence="1">
    <location>
        <begin position="236"/>
        <end position="246"/>
    </location>
</feature>
<dbReference type="EMBL" id="AAQR03146175">
    <property type="status" value="NOT_ANNOTATED_CDS"/>
    <property type="molecule type" value="Genomic_DNA"/>
</dbReference>